<keyword evidence="4" id="KW-0375">Hydrogen ion transport</keyword>
<dbReference type="InterPro" id="IPR022944">
    <property type="entry name" value="ATPase_V1-cplx_fsu_bac/arc"/>
</dbReference>
<evidence type="ECO:0000256" key="4">
    <source>
        <dbReference type="HAMAP-Rule" id="MF_00312"/>
    </source>
</evidence>
<evidence type="ECO:0000256" key="2">
    <source>
        <dbReference type="ARBA" id="ARBA00022448"/>
    </source>
</evidence>
<dbReference type="HAMAP" id="MF_00312">
    <property type="entry name" value="ATP_synth_F_arch"/>
    <property type="match status" value="1"/>
</dbReference>
<dbReference type="GO" id="GO:0005886">
    <property type="term" value="C:plasma membrane"/>
    <property type="evidence" value="ECO:0007669"/>
    <property type="project" value="UniProtKB-SubCell"/>
</dbReference>
<dbReference type="GO" id="GO:0016787">
    <property type="term" value="F:hydrolase activity"/>
    <property type="evidence" value="ECO:0007669"/>
    <property type="project" value="UniProtKB-KW"/>
</dbReference>
<keyword evidence="4" id="KW-0472">Membrane</keyword>
<gene>
    <name evidence="5" type="primary">ATPVF</name>
    <name evidence="4" type="synonym">atpF</name>
    <name evidence="5" type="synonym">ntpF</name>
</gene>
<dbReference type="NCBIfam" id="NF002577">
    <property type="entry name" value="PRK02228.1"/>
    <property type="match status" value="1"/>
</dbReference>
<comment type="subcellular location">
    <subcellularLocation>
        <location evidence="4">Cell membrane</location>
        <topology evidence="4">Peripheral membrane protein</topology>
    </subcellularLocation>
</comment>
<evidence type="ECO:0000313" key="5">
    <source>
        <dbReference type="EMBL" id="AIE91514.1"/>
    </source>
</evidence>
<dbReference type="GO" id="GO:0046933">
    <property type="term" value="F:proton-transporting ATP synthase activity, rotational mechanism"/>
    <property type="evidence" value="ECO:0007669"/>
    <property type="project" value="UniProtKB-UniRule"/>
</dbReference>
<keyword evidence="3 4" id="KW-0406">Ion transport</keyword>
<proteinExistence type="inferred from homology"/>
<dbReference type="InterPro" id="IPR008218">
    <property type="entry name" value="ATPase_V1-cplx_f_g_su"/>
</dbReference>
<accession>A0A075FJL3</accession>
<dbReference type="SUPFAM" id="SSF159468">
    <property type="entry name" value="AtpF-like"/>
    <property type="match status" value="1"/>
</dbReference>
<reference evidence="5" key="1">
    <citation type="journal article" date="2014" name="Genome Biol. Evol.">
        <title>Pangenome evidence for extensive interdomain horizontal transfer affecting lineage core and shell genes in uncultured planktonic thaumarchaeota and euryarchaeota.</title>
        <authorList>
            <person name="Deschamps P."/>
            <person name="Zivanovic Y."/>
            <person name="Moreira D."/>
            <person name="Rodriguez-Valera F."/>
            <person name="Lopez-Garcia P."/>
        </authorList>
    </citation>
    <scope>NUCLEOTIDE SEQUENCE</scope>
</reference>
<keyword evidence="4" id="KW-1003">Cell membrane</keyword>
<dbReference type="Gene3D" id="3.40.50.10580">
    <property type="entry name" value="ATPase, V1 complex, subunit F"/>
    <property type="match status" value="1"/>
</dbReference>
<dbReference type="Pfam" id="PF01990">
    <property type="entry name" value="ATP-synt_F"/>
    <property type="match status" value="1"/>
</dbReference>
<dbReference type="GO" id="GO:0005524">
    <property type="term" value="F:ATP binding"/>
    <property type="evidence" value="ECO:0007669"/>
    <property type="project" value="UniProtKB-UniRule"/>
</dbReference>
<dbReference type="GO" id="GO:0046961">
    <property type="term" value="F:proton-transporting ATPase activity, rotational mechanism"/>
    <property type="evidence" value="ECO:0007669"/>
    <property type="project" value="InterPro"/>
</dbReference>
<evidence type="ECO:0000256" key="3">
    <source>
        <dbReference type="ARBA" id="ARBA00023065"/>
    </source>
</evidence>
<keyword evidence="2 4" id="KW-0813">Transport</keyword>
<sequence length="99" mass="11022">MEIAVVGTPEFSLGFQLAGVTRILNPPNDEEMEKDLRQLLNDKEVGIVVIDASDLIKMPDRLRIQLSDSITPTFLGIGTEQDNTLREQIKSAIGVDLWK</sequence>
<comment type="function">
    <text evidence="4">Component of the A-type ATP synthase that produces ATP from ADP in the presence of a proton gradient across the membrane.</text>
</comment>
<protein>
    <recommendedName>
        <fullName evidence="4">A-type ATP synthase subunit F</fullName>
    </recommendedName>
</protein>
<keyword evidence="5" id="KW-0378">Hydrolase</keyword>
<evidence type="ECO:0000256" key="1">
    <source>
        <dbReference type="ARBA" id="ARBA00010148"/>
    </source>
</evidence>
<comment type="similarity">
    <text evidence="1 4">Belongs to the V-ATPase F subunit family.</text>
</comment>
<keyword evidence="4" id="KW-0066">ATP synthesis</keyword>
<dbReference type="InterPro" id="IPR036906">
    <property type="entry name" value="ATPase_V1_fsu_sf"/>
</dbReference>
<name>A0A075FJL3_9EURY</name>
<dbReference type="EMBL" id="KF900340">
    <property type="protein sequence ID" value="AIE91514.1"/>
    <property type="molecule type" value="Genomic_DNA"/>
</dbReference>
<comment type="subunit">
    <text evidence="4">Has multiple subunits with at least A(3), B(3), C, D, E, F, H, I and proteolipid K(x).</text>
</comment>
<organism evidence="5">
    <name type="scientific">uncultured marine group II/III euryarchaeote AD1000_12_B08</name>
    <dbReference type="NCBI Taxonomy" id="1457724"/>
    <lineage>
        <taxon>Archaea</taxon>
        <taxon>Methanobacteriati</taxon>
        <taxon>Methanobacteriota</taxon>
        <taxon>environmental samples</taxon>
    </lineage>
</organism>
<dbReference type="AlphaFoldDB" id="A0A075FJL3"/>
<dbReference type="GO" id="GO:0042777">
    <property type="term" value="P:proton motive force-driven plasma membrane ATP synthesis"/>
    <property type="evidence" value="ECO:0007669"/>
    <property type="project" value="UniProtKB-UniRule"/>
</dbReference>